<comment type="caution">
    <text evidence="2">The sequence shown here is derived from an EMBL/GenBank/DDBJ whole genome shotgun (WGS) entry which is preliminary data.</text>
</comment>
<dbReference type="SUPFAM" id="SSF54928">
    <property type="entry name" value="RNA-binding domain, RBD"/>
    <property type="match status" value="1"/>
</dbReference>
<dbReference type="GO" id="GO:0003676">
    <property type="term" value="F:nucleic acid binding"/>
    <property type="evidence" value="ECO:0007669"/>
    <property type="project" value="InterPro"/>
</dbReference>
<protein>
    <recommendedName>
        <fullName evidence="4">RNA-binding protein</fullName>
    </recommendedName>
</protein>
<proteinExistence type="predicted"/>
<dbReference type="InterPro" id="IPR035979">
    <property type="entry name" value="RBD_domain_sf"/>
</dbReference>
<reference evidence="2 3" key="1">
    <citation type="journal article" date="2014" name="Genome Announc.">
        <title>Draft Genome Sequences of Three Strains of Bacteroides pyogenes Isolated from a Cat and Swine.</title>
        <authorList>
            <person name="Sakamoto M."/>
            <person name="Oshima K."/>
            <person name="Suda W."/>
            <person name="Kitamura K."/>
            <person name="Iida T."/>
            <person name="Hattori M."/>
            <person name="Ohkuma M."/>
        </authorList>
    </citation>
    <scope>NUCLEOTIDE SEQUENCE [LARGE SCALE GENOMIC DNA]</scope>
    <source>
        <strain evidence="2 3">JCM 6292</strain>
    </source>
</reference>
<evidence type="ECO:0000256" key="1">
    <source>
        <dbReference type="SAM" id="MobiDB-lite"/>
    </source>
</evidence>
<feature type="compositionally biased region" description="Gly residues" evidence="1">
    <location>
        <begin position="36"/>
        <end position="55"/>
    </location>
</feature>
<sequence>MPDDVQGESAISELNGTDFDGKTINVNVARPRTERSGGGYGSRGGNGGGYNRNRY</sequence>
<evidence type="ECO:0000313" key="3">
    <source>
        <dbReference type="Proteomes" id="UP000018861"/>
    </source>
</evidence>
<dbReference type="EMBL" id="BAIQ01000009">
    <property type="protein sequence ID" value="GAE14972.1"/>
    <property type="molecule type" value="Genomic_DNA"/>
</dbReference>
<organism evidence="2 3">
    <name type="scientific">Bacteroides pyogenes JCM 6292</name>
    <dbReference type="NCBI Taxonomy" id="1235809"/>
    <lineage>
        <taxon>Bacteria</taxon>
        <taxon>Pseudomonadati</taxon>
        <taxon>Bacteroidota</taxon>
        <taxon>Bacteroidia</taxon>
        <taxon>Bacteroidales</taxon>
        <taxon>Bacteroidaceae</taxon>
        <taxon>Bacteroides</taxon>
    </lineage>
</organism>
<evidence type="ECO:0008006" key="4">
    <source>
        <dbReference type="Google" id="ProtNLM"/>
    </source>
</evidence>
<gene>
    <name evidence="2" type="ORF">JCM6292_1185</name>
</gene>
<name>W4P5C5_9BACE</name>
<dbReference type="Proteomes" id="UP000018861">
    <property type="component" value="Unassembled WGS sequence"/>
</dbReference>
<dbReference type="Gene3D" id="3.30.70.330">
    <property type="match status" value="1"/>
</dbReference>
<accession>W4P5C5</accession>
<evidence type="ECO:0000313" key="2">
    <source>
        <dbReference type="EMBL" id="GAE14972.1"/>
    </source>
</evidence>
<feature type="region of interest" description="Disordered" evidence="1">
    <location>
        <begin position="1"/>
        <end position="55"/>
    </location>
</feature>
<dbReference type="InterPro" id="IPR012677">
    <property type="entry name" value="Nucleotide-bd_a/b_plait_sf"/>
</dbReference>
<dbReference type="AlphaFoldDB" id="W4P5C5"/>